<accession>F6HTV9</accession>
<dbReference type="HOGENOM" id="CLU_3385747_0_0_1"/>
<evidence type="ECO:0000313" key="2">
    <source>
        <dbReference type="Proteomes" id="UP000009183"/>
    </source>
</evidence>
<name>F6HTV9_VITVI</name>
<dbReference type="InParanoid" id="F6HTV9"/>
<dbReference type="PaxDb" id="29760-VIT_14s0030g01380.t01"/>
<gene>
    <name evidence="1" type="ordered locus">VIT_14s0030g01380</name>
</gene>
<organism evidence="1 2">
    <name type="scientific">Vitis vinifera</name>
    <name type="common">Grape</name>
    <dbReference type="NCBI Taxonomy" id="29760"/>
    <lineage>
        <taxon>Eukaryota</taxon>
        <taxon>Viridiplantae</taxon>
        <taxon>Streptophyta</taxon>
        <taxon>Embryophyta</taxon>
        <taxon>Tracheophyta</taxon>
        <taxon>Spermatophyta</taxon>
        <taxon>Magnoliopsida</taxon>
        <taxon>eudicotyledons</taxon>
        <taxon>Gunneridae</taxon>
        <taxon>Pentapetalae</taxon>
        <taxon>rosids</taxon>
        <taxon>Vitales</taxon>
        <taxon>Vitaceae</taxon>
        <taxon>Viteae</taxon>
        <taxon>Vitis</taxon>
    </lineage>
</organism>
<reference evidence="2" key="1">
    <citation type="journal article" date="2007" name="Nature">
        <title>The grapevine genome sequence suggests ancestral hexaploidization in major angiosperm phyla.</title>
        <authorList>
            <consortium name="The French-Italian Public Consortium for Grapevine Genome Characterization."/>
            <person name="Jaillon O."/>
            <person name="Aury J.-M."/>
            <person name="Noel B."/>
            <person name="Policriti A."/>
            <person name="Clepet C."/>
            <person name="Casagrande A."/>
            <person name="Choisne N."/>
            <person name="Aubourg S."/>
            <person name="Vitulo N."/>
            <person name="Jubin C."/>
            <person name="Vezzi A."/>
            <person name="Legeai F."/>
            <person name="Hugueney P."/>
            <person name="Dasilva C."/>
            <person name="Horner D."/>
            <person name="Mica E."/>
            <person name="Jublot D."/>
            <person name="Poulain J."/>
            <person name="Bruyere C."/>
            <person name="Billault A."/>
            <person name="Segurens B."/>
            <person name="Gouyvenoux M."/>
            <person name="Ugarte E."/>
            <person name="Cattonaro F."/>
            <person name="Anthouard V."/>
            <person name="Vico V."/>
            <person name="Del Fabbro C."/>
            <person name="Alaux M."/>
            <person name="Di Gaspero G."/>
            <person name="Dumas V."/>
            <person name="Felice N."/>
            <person name="Paillard S."/>
            <person name="Juman I."/>
            <person name="Moroldo M."/>
            <person name="Scalabrin S."/>
            <person name="Canaguier A."/>
            <person name="Le Clainche I."/>
            <person name="Malacrida G."/>
            <person name="Durand E."/>
            <person name="Pesole G."/>
            <person name="Laucou V."/>
            <person name="Chatelet P."/>
            <person name="Merdinoglu D."/>
            <person name="Delledonne M."/>
            <person name="Pezzotti M."/>
            <person name="Lecharny A."/>
            <person name="Scarpelli C."/>
            <person name="Artiguenave F."/>
            <person name="Pe M.E."/>
            <person name="Valle G."/>
            <person name="Morgante M."/>
            <person name="Caboche M."/>
            <person name="Adam-Blondon A.-F."/>
            <person name="Weissenbach J."/>
            <person name="Quetier F."/>
            <person name="Wincker P."/>
        </authorList>
    </citation>
    <scope>NUCLEOTIDE SEQUENCE [LARGE SCALE GENOMIC DNA]</scope>
    <source>
        <strain evidence="2">cv. Pinot noir / PN40024</strain>
    </source>
</reference>
<dbReference type="Proteomes" id="UP000009183">
    <property type="component" value="Chromosome 14"/>
</dbReference>
<dbReference type="EMBL" id="FN596249">
    <property type="protein sequence ID" value="CCB58120.1"/>
    <property type="molecule type" value="Genomic_DNA"/>
</dbReference>
<protein>
    <submittedName>
        <fullName evidence="1">Uncharacterized protein</fullName>
    </submittedName>
</protein>
<evidence type="ECO:0000313" key="1">
    <source>
        <dbReference type="EMBL" id="CCB58120.1"/>
    </source>
</evidence>
<keyword evidence="2" id="KW-1185">Reference proteome</keyword>
<proteinExistence type="predicted"/>
<dbReference type="AlphaFoldDB" id="F6HTV9"/>
<sequence length="33" mass="4032">MLYKPWAMQTILEKKASTTPRKKERKVMVLLRR</sequence>